<dbReference type="InterPro" id="IPR036365">
    <property type="entry name" value="PGBD-like_sf"/>
</dbReference>
<dbReference type="InterPro" id="IPR036366">
    <property type="entry name" value="PGBDSf"/>
</dbReference>
<organism evidence="3 4">
    <name type="scientific">Promicromonospora iranensis</name>
    <dbReference type="NCBI Taxonomy" id="1105144"/>
    <lineage>
        <taxon>Bacteria</taxon>
        <taxon>Bacillati</taxon>
        <taxon>Actinomycetota</taxon>
        <taxon>Actinomycetes</taxon>
        <taxon>Micrococcales</taxon>
        <taxon>Promicromonosporaceae</taxon>
        <taxon>Promicromonospora</taxon>
    </lineage>
</organism>
<dbReference type="SUPFAM" id="SSF47090">
    <property type="entry name" value="PGBD-like"/>
    <property type="match status" value="1"/>
</dbReference>
<accession>A0ABU2CJZ2</accession>
<evidence type="ECO:0000259" key="2">
    <source>
        <dbReference type="Pfam" id="PF01471"/>
    </source>
</evidence>
<name>A0ABU2CJZ2_9MICO</name>
<evidence type="ECO:0000313" key="3">
    <source>
        <dbReference type="EMBL" id="MDR7381640.1"/>
    </source>
</evidence>
<evidence type="ECO:0000313" key="4">
    <source>
        <dbReference type="Proteomes" id="UP001183585"/>
    </source>
</evidence>
<proteinExistence type="predicted"/>
<dbReference type="Proteomes" id="UP001183585">
    <property type="component" value="Unassembled WGS sequence"/>
</dbReference>
<feature type="chain" id="PRO_5046274381" description="Peptidoglycan binding-like domain-containing protein" evidence="1">
    <location>
        <begin position="28"/>
        <end position="176"/>
    </location>
</feature>
<dbReference type="Pfam" id="PF01471">
    <property type="entry name" value="PG_binding_1"/>
    <property type="match status" value="1"/>
</dbReference>
<sequence length="176" mass="18759">MRNKKFATGTIAALTGLVLAGGMLATAAPASANTNDGYVSGAGTMSDDWGDEGTISTTSYSSSTATCLWQQVLHAEGLLSASGIDGHFGPNTRTATESFQRRYSDLENDGKAGPNTWGKADNKFTRIIDSTNGSAQARYDGVSSDFTVYRNTQGRHFWWHEGDGAHRTAAYRSNSC</sequence>
<feature type="signal peptide" evidence="1">
    <location>
        <begin position="1"/>
        <end position="27"/>
    </location>
</feature>
<comment type="caution">
    <text evidence="3">The sequence shown here is derived from an EMBL/GenBank/DDBJ whole genome shotgun (WGS) entry which is preliminary data.</text>
</comment>
<evidence type="ECO:0000256" key="1">
    <source>
        <dbReference type="SAM" id="SignalP"/>
    </source>
</evidence>
<dbReference type="InterPro" id="IPR002477">
    <property type="entry name" value="Peptidoglycan-bd-like"/>
</dbReference>
<feature type="domain" description="Peptidoglycan binding-like" evidence="2">
    <location>
        <begin position="70"/>
        <end position="118"/>
    </location>
</feature>
<protein>
    <recommendedName>
        <fullName evidence="2">Peptidoglycan binding-like domain-containing protein</fullName>
    </recommendedName>
</protein>
<reference evidence="3 4" key="1">
    <citation type="submission" date="2023-07" db="EMBL/GenBank/DDBJ databases">
        <title>Sequencing the genomes of 1000 actinobacteria strains.</title>
        <authorList>
            <person name="Klenk H.-P."/>
        </authorList>
    </citation>
    <scope>NUCLEOTIDE SEQUENCE [LARGE SCALE GENOMIC DNA]</scope>
    <source>
        <strain evidence="3 4">DSM 45554</strain>
    </source>
</reference>
<keyword evidence="4" id="KW-1185">Reference proteome</keyword>
<gene>
    <name evidence="3" type="ORF">J2S48_001155</name>
</gene>
<dbReference type="EMBL" id="JAVDYE010000001">
    <property type="protein sequence ID" value="MDR7381640.1"/>
    <property type="molecule type" value="Genomic_DNA"/>
</dbReference>
<keyword evidence="1" id="KW-0732">Signal</keyword>
<dbReference type="Gene3D" id="1.10.101.10">
    <property type="entry name" value="PGBD-like superfamily/PGBD"/>
    <property type="match status" value="1"/>
</dbReference>
<dbReference type="RefSeq" id="WP_274993976.1">
    <property type="nucleotide sequence ID" value="NZ_JAJQQP010000006.1"/>
</dbReference>